<reference evidence="3 4" key="1">
    <citation type="submission" date="2018-12" db="EMBL/GenBank/DDBJ databases">
        <title>Draft genome sequence of Xylaria grammica IHI A82.</title>
        <authorList>
            <person name="Buettner E."/>
            <person name="Kellner H."/>
        </authorList>
    </citation>
    <scope>NUCLEOTIDE SEQUENCE [LARGE SCALE GENOMIC DNA]</scope>
    <source>
        <strain evidence="3 4">IHI A82</strain>
    </source>
</reference>
<dbReference type="Proteomes" id="UP000286045">
    <property type="component" value="Unassembled WGS sequence"/>
</dbReference>
<dbReference type="GO" id="GO:0016765">
    <property type="term" value="F:transferase activity, transferring alkyl or aryl (other than methyl) groups"/>
    <property type="evidence" value="ECO:0007669"/>
    <property type="project" value="InterPro"/>
</dbReference>
<dbReference type="PANTHER" id="PTHR40627">
    <property type="entry name" value="INDOLE PRENYLTRANSFERASE TDIB-RELATED"/>
    <property type="match status" value="1"/>
</dbReference>
<dbReference type="SFLD" id="SFLDS00036">
    <property type="entry name" value="Aromatic_Prenyltransferase"/>
    <property type="match status" value="1"/>
</dbReference>
<proteinExistence type="inferred from homology"/>
<evidence type="ECO:0000313" key="4">
    <source>
        <dbReference type="Proteomes" id="UP000286045"/>
    </source>
</evidence>
<dbReference type="EMBL" id="RYZI01000186">
    <property type="protein sequence ID" value="RWA08746.1"/>
    <property type="molecule type" value="Genomic_DNA"/>
</dbReference>
<evidence type="ECO:0008006" key="5">
    <source>
        <dbReference type="Google" id="ProtNLM"/>
    </source>
</evidence>
<dbReference type="CDD" id="cd13929">
    <property type="entry name" value="PT-DMATS_CymD"/>
    <property type="match status" value="1"/>
</dbReference>
<keyword evidence="4" id="KW-1185">Reference proteome</keyword>
<dbReference type="GO" id="GO:0009820">
    <property type="term" value="P:alkaloid metabolic process"/>
    <property type="evidence" value="ECO:0007669"/>
    <property type="project" value="InterPro"/>
</dbReference>
<comment type="similarity">
    <text evidence="1">Belongs to the tryptophan dimethylallyltransferase family.</text>
</comment>
<protein>
    <recommendedName>
        <fullName evidence="5">Aromatic prenyltransferase</fullName>
    </recommendedName>
</protein>
<dbReference type="InterPro" id="IPR033964">
    <property type="entry name" value="ABBA"/>
</dbReference>
<evidence type="ECO:0000313" key="3">
    <source>
        <dbReference type="EMBL" id="RWA08746.1"/>
    </source>
</evidence>
<comment type="caution">
    <text evidence="3">The sequence shown here is derived from an EMBL/GenBank/DDBJ whole genome shotgun (WGS) entry which is preliminary data.</text>
</comment>
<dbReference type="NCBIfam" id="TIGR03429">
    <property type="entry name" value="arom_pren_DMATS"/>
    <property type="match status" value="1"/>
</dbReference>
<dbReference type="Pfam" id="PF11991">
    <property type="entry name" value="Trp_DMAT"/>
    <property type="match status" value="1"/>
</dbReference>
<accession>A0A439D2Y6</accession>
<dbReference type="InterPro" id="IPR017795">
    <property type="entry name" value="ABBA_NscD-like"/>
</dbReference>
<evidence type="ECO:0000256" key="2">
    <source>
        <dbReference type="ARBA" id="ARBA00022679"/>
    </source>
</evidence>
<dbReference type="PANTHER" id="PTHR40627:SF4">
    <property type="entry name" value="PRENYLTRANSFERASE ASQH1-RELATED"/>
    <property type="match status" value="1"/>
</dbReference>
<evidence type="ECO:0000256" key="1">
    <source>
        <dbReference type="ARBA" id="ARBA00010209"/>
    </source>
</evidence>
<keyword evidence="2" id="KW-0808">Transferase</keyword>
<gene>
    <name evidence="3" type="ORF">EKO27_g6370</name>
</gene>
<dbReference type="AlphaFoldDB" id="A0A439D2Y6"/>
<name>A0A439D2Y6_9PEZI</name>
<organism evidence="3 4">
    <name type="scientific">Xylaria grammica</name>
    <dbReference type="NCBI Taxonomy" id="363999"/>
    <lineage>
        <taxon>Eukaryota</taxon>
        <taxon>Fungi</taxon>
        <taxon>Dikarya</taxon>
        <taxon>Ascomycota</taxon>
        <taxon>Pezizomycotina</taxon>
        <taxon>Sordariomycetes</taxon>
        <taxon>Xylariomycetidae</taxon>
        <taxon>Xylariales</taxon>
        <taxon>Xylariaceae</taxon>
        <taxon>Xylaria</taxon>
    </lineage>
</organism>
<sequence length="403" mass="44565">MTPPSEPNSVNPAMDLSKTGSLVYQVTQEVQSGIADQAFWWGALAHPLATLLRTSQYSQLDQLYYLRWFHKWVTPALGPRPIDGKPHYGAWLTYDGSCLEYSLNWKEKKPGQTVRFTIEPSSKDAGTAADPLKQLAAREFLTAMAKDVPGIDMKRFDLFHSEICVPDDRANEVQIKNPVGGPLTLVWVAFDLERGRIVAKAYFLPHMKAVLTGIPTKTIVFDAIRKCNGLGGSYDGSITALNDYLESFPLDKAPQVVLLSNDCVADSPACRNKVYVHASVGTLAHAKSMFHLGGRLSGETIAAGLRSVHDLWCHLFNLDSTDPDSENVVALADGRLFLCVYEMRPTKGGDVSGGVDMEVKLHIPGWRLGKSDTEMSEMMRSWFRSHGDREFAARYEPDLASAL</sequence>